<dbReference type="InterPro" id="IPR001478">
    <property type="entry name" value="PDZ"/>
</dbReference>
<dbReference type="SUPFAM" id="SSF50630">
    <property type="entry name" value="Acid proteases"/>
    <property type="match status" value="1"/>
</dbReference>
<name>A0ABP8FBY3_9BACT</name>
<proteinExistence type="predicted"/>
<dbReference type="Gene3D" id="2.40.70.10">
    <property type="entry name" value="Acid Proteases"/>
    <property type="match status" value="2"/>
</dbReference>
<dbReference type="PROSITE" id="PS50106">
    <property type="entry name" value="PDZ"/>
    <property type="match status" value="1"/>
</dbReference>
<dbReference type="SUPFAM" id="SSF50156">
    <property type="entry name" value="PDZ domain-like"/>
    <property type="match status" value="1"/>
</dbReference>
<comment type="caution">
    <text evidence="3">The sequence shown here is derived from an EMBL/GenBank/DDBJ whole genome shotgun (WGS) entry which is preliminary data.</text>
</comment>
<sequence>MLLSRFFAILLLLPALHGRAQYVAEVTPPAKLITSFPFRQFTGGVIVISGWVNHAPDTLNFILDTGSGGISLDSATCDSLGLPLTASDRIVRGLGGYKPLIFAHDNTLMLPGLKIDSLDFHITNYEKISSVYGEKIDGIIGYSFFSKFIVRLDYDSMKVFVYGPGEYAYERGGRLLKPAAGHIPVLSVPIRNKKRVGGRYYFDTGAGLCLLVTRQFARDSALFRGRRRRKILYTEAQGLTGKMEMGLTTLRELRISGYVFRNVPVYLFDDVSNVTAYPYLGGLVGNDLLRRFNVTLNYPAREIYLKPNGHFHDRFDYSYTGLIMYFIDGRVVITDIIKGSPAARADFRPDDVIIAVNNDFSNNIQRYRELLKEAGTRARLIIRRKGELLEKTLPVKSILSR</sequence>
<feature type="chain" id="PRO_5046691224" description="PDZ domain-containing protein" evidence="1">
    <location>
        <begin position="21"/>
        <end position="401"/>
    </location>
</feature>
<organism evidence="3 4">
    <name type="scientific">Compostibacter hankyongensis</name>
    <dbReference type="NCBI Taxonomy" id="1007089"/>
    <lineage>
        <taxon>Bacteria</taxon>
        <taxon>Pseudomonadati</taxon>
        <taxon>Bacteroidota</taxon>
        <taxon>Chitinophagia</taxon>
        <taxon>Chitinophagales</taxon>
        <taxon>Chitinophagaceae</taxon>
        <taxon>Compostibacter</taxon>
    </lineage>
</organism>
<keyword evidence="1" id="KW-0732">Signal</keyword>
<accession>A0ABP8FBY3</accession>
<keyword evidence="4" id="KW-1185">Reference proteome</keyword>
<gene>
    <name evidence="3" type="ORF">GCM10023143_00640</name>
</gene>
<dbReference type="InterPro" id="IPR041489">
    <property type="entry name" value="PDZ_6"/>
</dbReference>
<dbReference type="Proteomes" id="UP001501207">
    <property type="component" value="Unassembled WGS sequence"/>
</dbReference>
<dbReference type="Gene3D" id="2.30.42.10">
    <property type="match status" value="1"/>
</dbReference>
<feature type="domain" description="PDZ" evidence="2">
    <location>
        <begin position="331"/>
        <end position="386"/>
    </location>
</feature>
<evidence type="ECO:0000313" key="3">
    <source>
        <dbReference type="EMBL" id="GAA4299996.1"/>
    </source>
</evidence>
<evidence type="ECO:0000313" key="4">
    <source>
        <dbReference type="Proteomes" id="UP001501207"/>
    </source>
</evidence>
<dbReference type="InterPro" id="IPR036034">
    <property type="entry name" value="PDZ_sf"/>
</dbReference>
<feature type="signal peptide" evidence="1">
    <location>
        <begin position="1"/>
        <end position="20"/>
    </location>
</feature>
<dbReference type="EMBL" id="BAABFN010000001">
    <property type="protein sequence ID" value="GAA4299996.1"/>
    <property type="molecule type" value="Genomic_DNA"/>
</dbReference>
<dbReference type="InterPro" id="IPR021109">
    <property type="entry name" value="Peptidase_aspartic_dom_sf"/>
</dbReference>
<evidence type="ECO:0000259" key="2">
    <source>
        <dbReference type="PROSITE" id="PS50106"/>
    </source>
</evidence>
<dbReference type="Pfam" id="PF17820">
    <property type="entry name" value="PDZ_6"/>
    <property type="match status" value="1"/>
</dbReference>
<dbReference type="SMART" id="SM00228">
    <property type="entry name" value="PDZ"/>
    <property type="match status" value="1"/>
</dbReference>
<dbReference type="Pfam" id="PF13650">
    <property type="entry name" value="Asp_protease_2"/>
    <property type="match status" value="1"/>
</dbReference>
<evidence type="ECO:0000256" key="1">
    <source>
        <dbReference type="SAM" id="SignalP"/>
    </source>
</evidence>
<reference evidence="4" key="1">
    <citation type="journal article" date="2019" name="Int. J. Syst. Evol. Microbiol.">
        <title>The Global Catalogue of Microorganisms (GCM) 10K type strain sequencing project: providing services to taxonomists for standard genome sequencing and annotation.</title>
        <authorList>
            <consortium name="The Broad Institute Genomics Platform"/>
            <consortium name="The Broad Institute Genome Sequencing Center for Infectious Disease"/>
            <person name="Wu L."/>
            <person name="Ma J."/>
        </authorList>
    </citation>
    <scope>NUCLEOTIDE SEQUENCE [LARGE SCALE GENOMIC DNA]</scope>
    <source>
        <strain evidence="4">JCM 17664</strain>
    </source>
</reference>
<protein>
    <recommendedName>
        <fullName evidence="2">PDZ domain-containing protein</fullName>
    </recommendedName>
</protein>